<keyword evidence="1" id="KW-0472">Membrane</keyword>
<dbReference type="STRING" id="314230.DSM3645_28452"/>
<evidence type="ECO:0000256" key="1">
    <source>
        <dbReference type="SAM" id="Phobius"/>
    </source>
</evidence>
<dbReference type="EMBL" id="AANZ01000004">
    <property type="protein sequence ID" value="EAQ81590.1"/>
    <property type="molecule type" value="Genomic_DNA"/>
</dbReference>
<dbReference type="Pfam" id="PF03413">
    <property type="entry name" value="PepSY"/>
    <property type="match status" value="1"/>
</dbReference>
<dbReference type="OrthoDB" id="9776609at2"/>
<evidence type="ECO:0000313" key="4">
    <source>
        <dbReference type="Proteomes" id="UP000004358"/>
    </source>
</evidence>
<organism evidence="3 4">
    <name type="scientific">Blastopirellula marina DSM 3645</name>
    <dbReference type="NCBI Taxonomy" id="314230"/>
    <lineage>
        <taxon>Bacteria</taxon>
        <taxon>Pseudomonadati</taxon>
        <taxon>Planctomycetota</taxon>
        <taxon>Planctomycetia</taxon>
        <taxon>Pirellulales</taxon>
        <taxon>Pirellulaceae</taxon>
        <taxon>Blastopirellula</taxon>
    </lineage>
</organism>
<comment type="caution">
    <text evidence="3">The sequence shown here is derived from an EMBL/GenBank/DDBJ whole genome shotgun (WGS) entry which is preliminary data.</text>
</comment>
<feature type="transmembrane region" description="Helical" evidence="1">
    <location>
        <begin position="187"/>
        <end position="211"/>
    </location>
</feature>
<evidence type="ECO:0000259" key="2">
    <source>
        <dbReference type="Pfam" id="PF03413"/>
    </source>
</evidence>
<gene>
    <name evidence="3" type="ORF">DSM3645_28452</name>
</gene>
<name>A3ZPB2_9BACT</name>
<dbReference type="PANTHER" id="PTHR34219">
    <property type="entry name" value="IRON-REGULATED INNER MEMBRANE PROTEIN-RELATED"/>
    <property type="match status" value="1"/>
</dbReference>
<feature type="domain" description="PepSY" evidence="2">
    <location>
        <begin position="246"/>
        <end position="306"/>
    </location>
</feature>
<dbReference type="eggNOG" id="COG3182">
    <property type="taxonomic scope" value="Bacteria"/>
</dbReference>
<protein>
    <submittedName>
        <fullName evidence="3">PepSY-associated TM helix</fullName>
    </submittedName>
</protein>
<dbReference type="InterPro" id="IPR025711">
    <property type="entry name" value="PepSY"/>
</dbReference>
<dbReference type="RefSeq" id="WP_002653581.1">
    <property type="nucleotide sequence ID" value="NZ_CH672376.1"/>
</dbReference>
<dbReference type="InterPro" id="IPR005625">
    <property type="entry name" value="PepSY-ass_TM"/>
</dbReference>
<evidence type="ECO:0000313" key="3">
    <source>
        <dbReference type="EMBL" id="EAQ81590.1"/>
    </source>
</evidence>
<reference evidence="3 4" key="1">
    <citation type="submission" date="2006-02" db="EMBL/GenBank/DDBJ databases">
        <authorList>
            <person name="Amann R."/>
            <person name="Ferriera S."/>
            <person name="Johnson J."/>
            <person name="Kravitz S."/>
            <person name="Halpern A."/>
            <person name="Remington K."/>
            <person name="Beeson K."/>
            <person name="Tran B."/>
            <person name="Rogers Y.-H."/>
            <person name="Friedman R."/>
            <person name="Venter J.C."/>
        </authorList>
    </citation>
    <scope>NUCLEOTIDE SEQUENCE [LARGE SCALE GENOMIC DNA]</scope>
    <source>
        <strain evidence="3 4">DSM 3645</strain>
    </source>
</reference>
<dbReference type="Pfam" id="PF03929">
    <property type="entry name" value="PepSY_TM"/>
    <property type="match status" value="1"/>
</dbReference>
<keyword evidence="1" id="KW-0812">Transmembrane</keyword>
<dbReference type="Proteomes" id="UP000004358">
    <property type="component" value="Unassembled WGS sequence"/>
</dbReference>
<dbReference type="HOGENOM" id="CLU_031962_4_2_0"/>
<feature type="transmembrane region" description="Helical" evidence="1">
    <location>
        <begin position="144"/>
        <end position="166"/>
    </location>
</feature>
<proteinExistence type="predicted"/>
<accession>A3ZPB2</accession>
<feature type="transmembrane region" description="Helical" evidence="1">
    <location>
        <begin position="12"/>
        <end position="36"/>
    </location>
</feature>
<dbReference type="AlphaFoldDB" id="A3ZPB2"/>
<keyword evidence="1" id="KW-1133">Transmembrane helix</keyword>
<feature type="transmembrane region" description="Helical" evidence="1">
    <location>
        <begin position="334"/>
        <end position="358"/>
    </location>
</feature>
<sequence length="387" mass="43529">MKFRLRKIWLKIHRWIGLTIGLLFVLTSLSGSFLAFHHEIDHWLNPEIFSTAEAGSFCTLTEVIAAAEQKASQAARFVDWPTEEGGVWTVWFQAGPKHAPVFTHVYVDSHSGQVVGHRKRGEYLTSWIYLLHIQLLSGQTGATLVGLIGIALILSIASGIYLWWPLWKHSWRAAFALRDKSRFTYDLHKLVGVIAAPILFVVAFTGVYLVFPQWIKPCVTWVLSETHVPAEKLRSQPQAGKATTNADQAVATAEGVFADDQLKRIHLPSKSDGAYVIRVRRAGEVRKSSGNSRIWIDQYDGEILAVRDWNESSAADIIFAWQFPLHNGEAFGAVGRWIVCLLGLTPAVLYVTGVLIWWKRTRAKLRKRQPRSSVMTTIHDGSTPERV</sequence>